<sequence>MNTNDDNKLPSTSSDAQRLVESLDALQPSKQQQKVLLFEKAYLAIERAIGREVPQKQIVEELEKSGLRLSMGGFRSLLEAERKQRKETGERVRCERCGSNLPHVNDEGSQTNATT</sequence>
<evidence type="ECO:0000313" key="1">
    <source>
        <dbReference type="EMBL" id="VWB90335.1"/>
    </source>
</evidence>
<proteinExistence type="predicted"/>
<accession>A0A6P2NCI7</accession>
<dbReference type="Proteomes" id="UP000494162">
    <property type="component" value="Unassembled WGS sequence"/>
</dbReference>
<dbReference type="RefSeq" id="WP_006482143.1">
    <property type="nucleotide sequence ID" value="NZ_CABVPP010000037.1"/>
</dbReference>
<name>A0A6P2NCI7_9BURK</name>
<reference evidence="1 2" key="1">
    <citation type="submission" date="2019-09" db="EMBL/GenBank/DDBJ databases">
        <authorList>
            <person name="Depoorter E."/>
        </authorList>
    </citation>
    <scope>NUCLEOTIDE SEQUENCE [LARGE SCALE GENOMIC DNA]</scope>
    <source>
        <strain evidence="1">LMG 26883</strain>
    </source>
</reference>
<gene>
    <name evidence="1" type="ORF">BPS26883_04350</name>
</gene>
<dbReference type="AlphaFoldDB" id="A0A6P2NCI7"/>
<protein>
    <submittedName>
        <fullName evidence="1">Uncharacterized protein</fullName>
    </submittedName>
</protein>
<evidence type="ECO:0000313" key="2">
    <source>
        <dbReference type="Proteomes" id="UP000494162"/>
    </source>
</evidence>
<dbReference type="GeneID" id="93171388"/>
<dbReference type="EMBL" id="CABVPP010000037">
    <property type="protein sequence ID" value="VWB90335.1"/>
    <property type="molecule type" value="Genomic_DNA"/>
</dbReference>
<organism evidence="1 2">
    <name type="scientific">Burkholderia pseudomultivorans</name>
    <dbReference type="NCBI Taxonomy" id="1207504"/>
    <lineage>
        <taxon>Bacteria</taxon>
        <taxon>Pseudomonadati</taxon>
        <taxon>Pseudomonadota</taxon>
        <taxon>Betaproteobacteria</taxon>
        <taxon>Burkholderiales</taxon>
        <taxon>Burkholderiaceae</taxon>
        <taxon>Burkholderia</taxon>
        <taxon>Burkholderia cepacia complex</taxon>
    </lineage>
</organism>